<dbReference type="EMBL" id="BARW01010666">
    <property type="protein sequence ID" value="GAI79069.1"/>
    <property type="molecule type" value="Genomic_DNA"/>
</dbReference>
<proteinExistence type="predicted"/>
<dbReference type="AlphaFoldDB" id="X1TGC6"/>
<gene>
    <name evidence="1" type="ORF">S12H4_20904</name>
</gene>
<accession>X1TGC6</accession>
<reference evidence="1" key="1">
    <citation type="journal article" date="2014" name="Front. Microbiol.">
        <title>High frequency of phylogenetically diverse reductive dehalogenase-homologous genes in deep subseafloor sedimentary metagenomes.</title>
        <authorList>
            <person name="Kawai M."/>
            <person name="Futagami T."/>
            <person name="Toyoda A."/>
            <person name="Takaki Y."/>
            <person name="Nishi S."/>
            <person name="Hori S."/>
            <person name="Arai W."/>
            <person name="Tsubouchi T."/>
            <person name="Morono Y."/>
            <person name="Uchiyama I."/>
            <person name="Ito T."/>
            <person name="Fujiyama A."/>
            <person name="Inagaki F."/>
            <person name="Takami H."/>
        </authorList>
    </citation>
    <scope>NUCLEOTIDE SEQUENCE</scope>
    <source>
        <strain evidence="1">Expedition CK06-06</strain>
    </source>
</reference>
<name>X1TGC6_9ZZZZ</name>
<organism evidence="1">
    <name type="scientific">marine sediment metagenome</name>
    <dbReference type="NCBI Taxonomy" id="412755"/>
    <lineage>
        <taxon>unclassified sequences</taxon>
        <taxon>metagenomes</taxon>
        <taxon>ecological metagenomes</taxon>
    </lineage>
</organism>
<sequence length="66" mass="7470">MGKGTDYTVDSKEELRKLSKAGEVETWYRIYATSKGGTYFHVDVREEELDKADALLTARAKELDAI</sequence>
<protein>
    <submittedName>
        <fullName evidence="1">Uncharacterized protein</fullName>
    </submittedName>
</protein>
<evidence type="ECO:0000313" key="1">
    <source>
        <dbReference type="EMBL" id="GAI79069.1"/>
    </source>
</evidence>
<comment type="caution">
    <text evidence="1">The sequence shown here is derived from an EMBL/GenBank/DDBJ whole genome shotgun (WGS) entry which is preliminary data.</text>
</comment>